<sequence length="142" mass="16595">MKIPETEDGIIPALLQIAPKFSEQWKEHLDWWGDETDRGIYNDIAAFAHFVVDTAENDKSWMPELFQLIEMMITNGNEHVKELAIIGILEDIQTISSWRPHKGEIFLQWLGPESKVNWDKLNKLWSKYGNLMDIVRAENENK</sequence>
<protein>
    <recommendedName>
        <fullName evidence="1">DUF7674 domain-containing protein</fullName>
    </recommendedName>
</protein>
<dbReference type="InterPro" id="IPR056091">
    <property type="entry name" value="DUF7674"/>
</dbReference>
<accession>A0AAU8G9P7</accession>
<proteinExistence type="predicted"/>
<reference evidence="2" key="1">
    <citation type="submission" date="2024-06" db="EMBL/GenBank/DDBJ databases">
        <title>A Novel Isolate, Dehalogenimonas sp. Strain 4OHTPN, Dechlorinates Aromatic 4 Hydroxy chlorothalonil by a Novel Reductive Dehalogenase.</title>
        <authorList>
            <person name="Liu G."/>
        </authorList>
    </citation>
    <scope>NUCLEOTIDE SEQUENCE</scope>
    <source>
        <strain evidence="2">4OHTPN</strain>
    </source>
</reference>
<dbReference type="RefSeq" id="WP_353714436.1">
    <property type="nucleotide sequence ID" value="NZ_CP159307.1"/>
</dbReference>
<gene>
    <name evidence="2" type="ORF">ABV300_08560</name>
</gene>
<feature type="domain" description="DUF7674" evidence="1">
    <location>
        <begin position="13"/>
        <end position="125"/>
    </location>
</feature>
<evidence type="ECO:0000259" key="1">
    <source>
        <dbReference type="Pfam" id="PF24722"/>
    </source>
</evidence>
<organism evidence="2">
    <name type="scientific">Dehalogenimonas sp. 4OHTPN</name>
    <dbReference type="NCBI Taxonomy" id="3166643"/>
    <lineage>
        <taxon>Bacteria</taxon>
        <taxon>Bacillati</taxon>
        <taxon>Chloroflexota</taxon>
        <taxon>Dehalococcoidia</taxon>
        <taxon>Dehalococcoidales</taxon>
        <taxon>Dehalococcoidaceae</taxon>
        <taxon>Dehalogenimonas</taxon>
    </lineage>
</organism>
<dbReference type="AlphaFoldDB" id="A0AAU8G9P7"/>
<evidence type="ECO:0000313" key="2">
    <source>
        <dbReference type="EMBL" id="XCH33189.1"/>
    </source>
</evidence>
<dbReference type="EMBL" id="CP159307">
    <property type="protein sequence ID" value="XCH33189.1"/>
    <property type="molecule type" value="Genomic_DNA"/>
</dbReference>
<dbReference type="Pfam" id="PF24722">
    <property type="entry name" value="DUF7674"/>
    <property type="match status" value="1"/>
</dbReference>
<name>A0AAU8G9P7_9CHLR</name>